<evidence type="ECO:0000313" key="10">
    <source>
        <dbReference type="EMBL" id="RXG44427.1"/>
    </source>
</evidence>
<feature type="region of interest" description="Disordered" evidence="7">
    <location>
        <begin position="671"/>
        <end position="720"/>
    </location>
</feature>
<organism evidence="10 11">
    <name type="scientific">Verticillium dahliae</name>
    <name type="common">Verticillium wilt</name>
    <dbReference type="NCBI Taxonomy" id="27337"/>
    <lineage>
        <taxon>Eukaryota</taxon>
        <taxon>Fungi</taxon>
        <taxon>Dikarya</taxon>
        <taxon>Ascomycota</taxon>
        <taxon>Pezizomycotina</taxon>
        <taxon>Sordariomycetes</taxon>
        <taxon>Hypocreomycetidae</taxon>
        <taxon>Glomerellales</taxon>
        <taxon>Plectosphaerellaceae</taxon>
        <taxon>Verticillium</taxon>
    </lineage>
</organism>
<feature type="region of interest" description="Disordered" evidence="7">
    <location>
        <begin position="754"/>
        <end position="825"/>
    </location>
</feature>
<evidence type="ECO:0000256" key="4">
    <source>
        <dbReference type="ARBA" id="ARBA00022792"/>
    </source>
</evidence>
<feature type="transmembrane region" description="Helical" evidence="8">
    <location>
        <begin position="265"/>
        <end position="287"/>
    </location>
</feature>
<evidence type="ECO:0000256" key="1">
    <source>
        <dbReference type="ARBA" id="ARBA00004325"/>
    </source>
</evidence>
<dbReference type="AlphaFoldDB" id="A0A444RTG1"/>
<evidence type="ECO:0000256" key="3">
    <source>
        <dbReference type="ARBA" id="ARBA00022737"/>
    </source>
</evidence>
<evidence type="ECO:0000259" key="9">
    <source>
        <dbReference type="PROSITE" id="PS51212"/>
    </source>
</evidence>
<feature type="domain" description="WSC" evidence="9">
    <location>
        <begin position="561"/>
        <end position="654"/>
    </location>
</feature>
<comment type="caution">
    <text evidence="10">The sequence shown here is derived from an EMBL/GenBank/DDBJ whole genome shotgun (WGS) entry which is preliminary data.</text>
</comment>
<evidence type="ECO:0000256" key="2">
    <source>
        <dbReference type="ARBA" id="ARBA00022692"/>
    </source>
</evidence>
<feature type="region of interest" description="Disordered" evidence="7">
    <location>
        <begin position="134"/>
        <end position="181"/>
    </location>
</feature>
<gene>
    <name evidence="10" type="ORF">VDGE_05032</name>
</gene>
<evidence type="ECO:0000256" key="6">
    <source>
        <dbReference type="ARBA" id="ARBA00023136"/>
    </source>
</evidence>
<keyword evidence="2 8" id="KW-0812">Transmembrane</keyword>
<sequence length="825" mass="88642">MASHREGVNPLRPYYKPPTIGEVHDPTPAPANPFSSNAPSGDRYASKARDMFNDMDYKDYIGDPSPSAVQTVKEIIDELLWKYTSVLMAQPFEVAKTVLQVRSNDDIVLNGATPVSTPLATRRISNYGDEVLLQDDHASDSDPDEPAYFTSNVQETPTPAQRGRRNRQDSPSLQSPRPSFKGSAAATQLNIRLPDSVTEVIGQLWQKEGAWGVWKGSNATFLYTVLSSLLENWSRSALSALFNVPDLGVKDDIERMIDIASPYPWASLGVAAAAAVATGLMLAPLDLVRTRLLLTPISRGSRRTLSTLRALPSYLCAPVLVLPTIFHSLIHPLLTLSTPLVLRTRFMIDSQVSPTTFSVAKFCASSAALFAKLPLETVLRRGQVAILSSAPYMRALEPREVKLETVVPAGRYAGVTGTMLHIMHEEGSRAVANKPTTARTGKAKNKAKVAETVYRRGQGAEGLWRGWKVSWWGLVGLWAAGVIGNSAEVGQDMAPSTLKRVFAFLALATIGSTITVSDSTNGHSGIDAVATAPFPSAAARRHRTARRRIEPWNGPSEPMSGLAALGCVQVPALGSAEMSDSHMTPQVCRERCAAAAEGAAFGIAAATECYCTVDVALPAAVTDVEPSCALPGCPDDRRLSCGGEAGMMMVYAVTDAEAPGSGRTEGLLLSEARGRHESENEGERVELRAASPEGFPDDGEEDGDEDDDDHEPSSAPGGVHLGTTATIGIAVGAVALSGVITGIVMLLFCRRRRGRQERSRGTGMSRGRGIYERAGPMPSMPAPLSTDRGPRKHHDAMAMTVSYTIPESQDRGPDRDTFEMSERRR</sequence>
<dbReference type="GO" id="GO:0031966">
    <property type="term" value="C:mitochondrial membrane"/>
    <property type="evidence" value="ECO:0007669"/>
    <property type="project" value="UniProtKB-SubCell"/>
</dbReference>
<evidence type="ECO:0000256" key="8">
    <source>
        <dbReference type="SAM" id="Phobius"/>
    </source>
</evidence>
<dbReference type="Gene3D" id="1.50.40.10">
    <property type="entry name" value="Mitochondrial carrier domain"/>
    <property type="match status" value="1"/>
</dbReference>
<dbReference type="EMBL" id="RSDZ01000082">
    <property type="protein sequence ID" value="RXG44427.1"/>
    <property type="molecule type" value="Genomic_DNA"/>
</dbReference>
<dbReference type="InterPro" id="IPR002889">
    <property type="entry name" value="WSC_carb-bd"/>
</dbReference>
<evidence type="ECO:0000313" key="11">
    <source>
        <dbReference type="Proteomes" id="UP000288725"/>
    </source>
</evidence>
<name>A0A444RTG1_VERDA</name>
<feature type="compositionally biased region" description="Basic and acidic residues" evidence="7">
    <location>
        <begin position="808"/>
        <end position="825"/>
    </location>
</feature>
<dbReference type="Proteomes" id="UP000288725">
    <property type="component" value="Chromosome 4"/>
</dbReference>
<dbReference type="SUPFAM" id="SSF103506">
    <property type="entry name" value="Mitochondrial carrier"/>
    <property type="match status" value="1"/>
</dbReference>
<dbReference type="Pfam" id="PF01822">
    <property type="entry name" value="WSC"/>
    <property type="match status" value="1"/>
</dbReference>
<comment type="subcellular location">
    <subcellularLocation>
        <location evidence="1">Mitochondrion membrane</location>
    </subcellularLocation>
</comment>
<keyword evidence="5 8" id="KW-1133">Transmembrane helix</keyword>
<proteinExistence type="predicted"/>
<reference evidence="10 11" key="1">
    <citation type="submission" date="2018-12" db="EMBL/GenBank/DDBJ databases">
        <title>Genome of Verticillium dahliae isolate Getta Getta.</title>
        <authorList>
            <person name="Gardiner D.M."/>
        </authorList>
    </citation>
    <scope>NUCLEOTIDE SEQUENCE [LARGE SCALE GENOMIC DNA]</scope>
    <source>
        <strain evidence="10 11">Getta Getta</strain>
    </source>
</reference>
<dbReference type="PANTHER" id="PTHR24089">
    <property type="entry name" value="SOLUTE CARRIER FAMILY 25"/>
    <property type="match status" value="1"/>
</dbReference>
<feature type="region of interest" description="Disordered" evidence="7">
    <location>
        <begin position="1"/>
        <end position="45"/>
    </location>
</feature>
<evidence type="ECO:0000256" key="7">
    <source>
        <dbReference type="SAM" id="MobiDB-lite"/>
    </source>
</evidence>
<evidence type="ECO:0000256" key="5">
    <source>
        <dbReference type="ARBA" id="ARBA00022989"/>
    </source>
</evidence>
<feature type="compositionally biased region" description="Basic and acidic residues" evidence="7">
    <location>
        <begin position="672"/>
        <end position="687"/>
    </location>
</feature>
<feature type="compositionally biased region" description="Polar residues" evidence="7">
    <location>
        <begin position="149"/>
        <end position="159"/>
    </location>
</feature>
<protein>
    <recommendedName>
        <fullName evidence="9">WSC domain-containing protein</fullName>
    </recommendedName>
</protein>
<keyword evidence="6 8" id="KW-0472">Membrane</keyword>
<feature type="compositionally biased region" description="Acidic residues" evidence="7">
    <location>
        <begin position="695"/>
        <end position="710"/>
    </location>
</feature>
<feature type="transmembrane region" description="Helical" evidence="8">
    <location>
        <begin position="308"/>
        <end position="330"/>
    </location>
</feature>
<feature type="transmembrane region" description="Helical" evidence="8">
    <location>
        <begin position="727"/>
        <end position="749"/>
    </location>
</feature>
<dbReference type="PROSITE" id="PS51212">
    <property type="entry name" value="WSC"/>
    <property type="match status" value="1"/>
</dbReference>
<keyword evidence="3" id="KW-0677">Repeat</keyword>
<accession>A0A444RTG1</accession>
<dbReference type="InterPro" id="IPR023395">
    <property type="entry name" value="MCP_dom_sf"/>
</dbReference>
<keyword evidence="4" id="KW-0496">Mitochondrion</keyword>
<keyword evidence="4" id="KW-0999">Mitochondrion inner membrane</keyword>